<keyword evidence="2" id="KW-1185">Reference proteome</keyword>
<dbReference type="HOGENOM" id="CLU_2168272_0_0_5"/>
<reference evidence="1 2" key="1">
    <citation type="submission" date="2014-03" db="EMBL/GenBank/DDBJ databases">
        <title>Sequencing and Comparison of Genomes and Transcriptome Profiles of Human Ehrlichiosis Agents.</title>
        <authorList>
            <person name="Lin M."/>
            <person name="Daugherty S.C."/>
            <person name="Nagaraj S."/>
            <person name="Cheng Z."/>
            <person name="Xiong Q."/>
            <person name="Lin F.-Y."/>
            <person name="Sengamalay N."/>
            <person name="Ott S."/>
            <person name="Godinez A."/>
            <person name="Tallon L.J."/>
            <person name="Sadzewicz L."/>
            <person name="Fraser C.M."/>
            <person name="Dunning Hotopp J.C."/>
            <person name="Rikihisa Y."/>
        </authorList>
    </citation>
    <scope>NUCLEOTIDE SEQUENCE [LARGE SCALE GENOMIC DNA]</scope>
    <source>
        <strain evidence="1 2">Oregon</strain>
    </source>
</reference>
<accession>X5HL02</accession>
<gene>
    <name evidence="1" type="ORF">NHE_0859</name>
</gene>
<dbReference type="STRING" id="1286528.NHE_0859"/>
<evidence type="ECO:0000313" key="1">
    <source>
        <dbReference type="EMBL" id="AHX11779.1"/>
    </source>
</evidence>
<organism evidence="1 2">
    <name type="scientific">Neorickettsia helminthoeca str. Oregon</name>
    <dbReference type="NCBI Taxonomy" id="1286528"/>
    <lineage>
        <taxon>Bacteria</taxon>
        <taxon>Pseudomonadati</taxon>
        <taxon>Pseudomonadota</taxon>
        <taxon>Alphaproteobacteria</taxon>
        <taxon>Rickettsiales</taxon>
        <taxon>Anaplasmataceae</taxon>
        <taxon>Neorickettsia</taxon>
    </lineage>
</organism>
<evidence type="ECO:0000313" key="2">
    <source>
        <dbReference type="Proteomes" id="UP000023755"/>
    </source>
</evidence>
<dbReference type="KEGG" id="nhm:NHE_0859"/>
<dbReference type="EMBL" id="CP007481">
    <property type="protein sequence ID" value="AHX11779.1"/>
    <property type="molecule type" value="Genomic_DNA"/>
</dbReference>
<name>X5HL02_9RICK</name>
<dbReference type="RefSeq" id="WP_156927359.1">
    <property type="nucleotide sequence ID" value="NZ_CP007481.1"/>
</dbReference>
<dbReference type="AlphaFoldDB" id="X5HL02"/>
<sequence length="110" mass="12514">MTLPFPLLGDDASVSITGDLSEFTLLHNGEDLTPEVLNLHKKDPAAYVLDNYPQYRDSIEKLVTVLDYDISESQDTKILPDDPEQRKFEKAIKNVLEKLMKDKENNHGVK</sequence>
<protein>
    <submittedName>
        <fullName evidence="1">Uncharacterized protein</fullName>
    </submittedName>
</protein>
<dbReference type="Proteomes" id="UP000023755">
    <property type="component" value="Chromosome"/>
</dbReference>
<proteinExistence type="predicted"/>